<dbReference type="InterPro" id="IPR007470">
    <property type="entry name" value="HemX"/>
</dbReference>
<feature type="region of interest" description="Disordered" evidence="2">
    <location>
        <begin position="1"/>
        <end position="25"/>
    </location>
</feature>
<keyword evidence="3" id="KW-0472">Membrane</keyword>
<dbReference type="EMBL" id="JMQP01000002">
    <property type="protein sequence ID" value="KIS36030.1"/>
    <property type="molecule type" value="Genomic_DNA"/>
</dbReference>
<gene>
    <name evidence="4" type="ORF">NTHI1209_01663</name>
</gene>
<feature type="coiled-coil region" evidence="1">
    <location>
        <begin position="87"/>
        <end position="121"/>
    </location>
</feature>
<feature type="transmembrane region" description="Helical" evidence="3">
    <location>
        <begin position="41"/>
        <end position="61"/>
    </location>
</feature>
<evidence type="ECO:0008006" key="6">
    <source>
        <dbReference type="Google" id="ProtNLM"/>
    </source>
</evidence>
<feature type="compositionally biased region" description="Polar residues" evidence="2">
    <location>
        <begin position="7"/>
        <end position="25"/>
    </location>
</feature>
<keyword evidence="3" id="KW-0812">Transmembrane</keyword>
<protein>
    <recommendedName>
        <fullName evidence="6">Uroporphyrinogen-III C-methyltransferase</fullName>
    </recommendedName>
</protein>
<dbReference type="PANTHER" id="PTHR38043:SF1">
    <property type="entry name" value="PROTEIN HEMX"/>
    <property type="match status" value="1"/>
</dbReference>
<evidence type="ECO:0000256" key="2">
    <source>
        <dbReference type="SAM" id="MobiDB-lite"/>
    </source>
</evidence>
<name>A0A0D0IMN7_HAEIF</name>
<evidence type="ECO:0000256" key="1">
    <source>
        <dbReference type="SAM" id="Coils"/>
    </source>
</evidence>
<organism evidence="4 5">
    <name type="scientific">Haemophilus influenzae</name>
    <dbReference type="NCBI Taxonomy" id="727"/>
    <lineage>
        <taxon>Bacteria</taxon>
        <taxon>Pseudomonadati</taxon>
        <taxon>Pseudomonadota</taxon>
        <taxon>Gammaproteobacteria</taxon>
        <taxon>Pasteurellales</taxon>
        <taxon>Pasteurellaceae</taxon>
        <taxon>Haemophilus</taxon>
    </lineage>
</organism>
<dbReference type="AlphaFoldDB" id="A0A0D0IMN7"/>
<comment type="caution">
    <text evidence="4">The sequence shown here is derived from an EMBL/GenBank/DDBJ whole genome shotgun (WGS) entry which is preliminary data.</text>
</comment>
<sequence length="403" mass="45108">MAKEQPNDLTEQLTDTPKTAVEQTETMQSVPQTIVKKTGTALSLLAILVALSIGGAGYYFGQQQIAEIQQKLTALENQTGANLSSNNTNNNKRLTQLEQSLKTAQENIVQLEQLIVSKTGEITSLQTQMKQVSQLAIAQQPSDWLFSEADFLLNNALRKLVLDNDVDTAVSLLKLADETLVKVNNSQANEIRSAINQDLKQLLSLSSVDQNAIMQKLSQLANTVDELQALNVNFDETSKNNDKLSNNITDWQQNIEKSATSFLNHFIRISPKQNSNKKELLAPNQDIYLRENIRLRLQLAIMAVPRQQNELYKQSLEAVSSWVRSYFDTNAEVTQNFLKLVDGLTDTSIYVDVPEQLKSLTLLDKYLNRTALDLQKVEIEADKAIDTMPKVEAVKPTQSESQQ</sequence>
<proteinExistence type="predicted"/>
<dbReference type="PATRIC" id="fig|727.564.peg.127"/>
<evidence type="ECO:0000313" key="5">
    <source>
        <dbReference type="Proteomes" id="UP000050700"/>
    </source>
</evidence>
<keyword evidence="3" id="KW-1133">Transmembrane helix</keyword>
<dbReference type="PANTHER" id="PTHR38043">
    <property type="entry name" value="PROTEIN HEMX"/>
    <property type="match status" value="1"/>
</dbReference>
<evidence type="ECO:0000256" key="3">
    <source>
        <dbReference type="SAM" id="Phobius"/>
    </source>
</evidence>
<accession>A0A0D0IMN7</accession>
<reference evidence="4 5" key="1">
    <citation type="submission" date="2014-05" db="EMBL/GenBank/DDBJ databases">
        <title>Methylome analysis of the phasevarions of Haemophilus influenzae.</title>
        <authorList>
            <person name="Atack J.M."/>
            <person name="Fox K.L."/>
            <person name="Power P.M."/>
            <person name="Clark T."/>
            <person name="Jurcisek J."/>
            <person name="Korlach J."/>
            <person name="Bakaletz L.O."/>
            <person name="Jennings M.P."/>
        </authorList>
    </citation>
    <scope>NUCLEOTIDE SEQUENCE [LARGE SCALE GENOMIC DNA]</scope>
    <source>
        <strain evidence="4 5">1209</strain>
    </source>
</reference>
<dbReference type="Proteomes" id="UP000050700">
    <property type="component" value="Unassembled WGS sequence"/>
</dbReference>
<dbReference type="Pfam" id="PF04375">
    <property type="entry name" value="HemX"/>
    <property type="match status" value="1"/>
</dbReference>
<keyword evidence="1" id="KW-0175">Coiled coil</keyword>
<dbReference type="RefSeq" id="WP_005665118.1">
    <property type="nucleotide sequence ID" value="NZ_CP031682.1"/>
</dbReference>
<feature type="coiled-coil region" evidence="1">
    <location>
        <begin position="227"/>
        <end position="254"/>
    </location>
</feature>
<evidence type="ECO:0000313" key="4">
    <source>
        <dbReference type="EMBL" id="KIS36030.1"/>
    </source>
</evidence>